<evidence type="ECO:0000313" key="2">
    <source>
        <dbReference type="Proteomes" id="UP000823388"/>
    </source>
</evidence>
<evidence type="ECO:0008006" key="3">
    <source>
        <dbReference type="Google" id="ProtNLM"/>
    </source>
</evidence>
<gene>
    <name evidence="1" type="ORF">PVAP13_5NG012594</name>
</gene>
<protein>
    <recommendedName>
        <fullName evidence="3">Reverse transcriptase zinc-binding domain-containing protein</fullName>
    </recommendedName>
</protein>
<dbReference type="AlphaFoldDB" id="A0A8T0SAM1"/>
<proteinExistence type="predicted"/>
<organism evidence="1 2">
    <name type="scientific">Panicum virgatum</name>
    <name type="common">Blackwell switchgrass</name>
    <dbReference type="NCBI Taxonomy" id="38727"/>
    <lineage>
        <taxon>Eukaryota</taxon>
        <taxon>Viridiplantae</taxon>
        <taxon>Streptophyta</taxon>
        <taxon>Embryophyta</taxon>
        <taxon>Tracheophyta</taxon>
        <taxon>Spermatophyta</taxon>
        <taxon>Magnoliopsida</taxon>
        <taxon>Liliopsida</taxon>
        <taxon>Poales</taxon>
        <taxon>Poaceae</taxon>
        <taxon>PACMAD clade</taxon>
        <taxon>Panicoideae</taxon>
        <taxon>Panicodae</taxon>
        <taxon>Paniceae</taxon>
        <taxon>Panicinae</taxon>
        <taxon>Panicum</taxon>
        <taxon>Panicum sect. Hiantes</taxon>
    </lineage>
</organism>
<dbReference type="Proteomes" id="UP000823388">
    <property type="component" value="Chromosome 5N"/>
</dbReference>
<name>A0A8T0SAM1_PANVG</name>
<dbReference type="EMBL" id="CM029046">
    <property type="protein sequence ID" value="KAG2593736.1"/>
    <property type="molecule type" value="Genomic_DNA"/>
</dbReference>
<comment type="caution">
    <text evidence="1">The sequence shown here is derived from an EMBL/GenBank/DDBJ whole genome shotgun (WGS) entry which is preliminary data.</text>
</comment>
<sequence length="239" mass="27053">MSTVLFSNTFLEKINTVIKRFWWAGIKEEYNTIPIAYRSWDDICKPKEEGGLGIRDLKTVNKSLIIQSAWNVATQNNPFLSAILKAKYHPHSSFWTAPNNNSKSIYWSSVLQVRHHLTSNATYQIHAGNTSIWSQPWAPIWENIHDHLLLPVVNSPLPSKVADLWIQGTHTWNLDLLSSTFTPDAVRAIQSIQVVHSNQQDILRWTPSTNGHCTTKAIYNTLAAQDSHSLPTQGSRSIS</sequence>
<dbReference type="PANTHER" id="PTHR33116">
    <property type="entry name" value="REVERSE TRANSCRIPTASE ZINC-BINDING DOMAIN-CONTAINING PROTEIN-RELATED-RELATED"/>
    <property type="match status" value="1"/>
</dbReference>
<dbReference type="PANTHER" id="PTHR33116:SF86">
    <property type="entry name" value="REVERSE TRANSCRIPTASE DOMAIN-CONTAINING PROTEIN"/>
    <property type="match status" value="1"/>
</dbReference>
<keyword evidence="2" id="KW-1185">Reference proteome</keyword>
<evidence type="ECO:0000313" key="1">
    <source>
        <dbReference type="EMBL" id="KAG2593736.1"/>
    </source>
</evidence>
<feature type="non-terminal residue" evidence="1">
    <location>
        <position position="239"/>
    </location>
</feature>
<accession>A0A8T0SAM1</accession>
<reference evidence="1" key="1">
    <citation type="submission" date="2020-05" db="EMBL/GenBank/DDBJ databases">
        <title>WGS assembly of Panicum virgatum.</title>
        <authorList>
            <person name="Lovell J.T."/>
            <person name="Jenkins J."/>
            <person name="Shu S."/>
            <person name="Juenger T.E."/>
            <person name="Schmutz J."/>
        </authorList>
    </citation>
    <scope>NUCLEOTIDE SEQUENCE</scope>
    <source>
        <strain evidence="1">AP13</strain>
    </source>
</reference>